<dbReference type="GO" id="GO:0004802">
    <property type="term" value="F:transketolase activity"/>
    <property type="evidence" value="ECO:0007669"/>
    <property type="project" value="UniProtKB-UniRule"/>
</dbReference>
<evidence type="ECO:0000313" key="18">
    <source>
        <dbReference type="EMBL" id="RFU61232.1"/>
    </source>
</evidence>
<comment type="cofactor">
    <cofactor evidence="13">
        <name>thiamine diphosphate</name>
        <dbReference type="ChEBI" id="CHEBI:58937"/>
    </cofactor>
    <text evidence="13">Binds 1 thiamine pyrophosphate per subunit. During the reaction, the substrate forms a covalent intermediate with the cofactor.</text>
</comment>
<dbReference type="SUPFAM" id="SSF52922">
    <property type="entry name" value="TK C-terminal domain-like"/>
    <property type="match status" value="1"/>
</dbReference>
<feature type="binding site" evidence="13">
    <location>
        <position position="158"/>
    </location>
    <ligand>
        <name>thiamine diphosphate</name>
        <dbReference type="ChEBI" id="CHEBI:58937"/>
    </ligand>
</feature>
<keyword evidence="7 14" id="KW-0460">Magnesium</keyword>
<dbReference type="FunFam" id="3.40.50.970:FF:000004">
    <property type="entry name" value="Transketolase"/>
    <property type="match status" value="1"/>
</dbReference>
<dbReference type="InterPro" id="IPR055152">
    <property type="entry name" value="Transketolase-like_C_2"/>
</dbReference>
<gene>
    <name evidence="18" type="primary">tkt</name>
    <name evidence="18" type="ORF">D0466_18625</name>
</gene>
<feature type="binding site" evidence="12">
    <location>
        <position position="358"/>
    </location>
    <ligand>
        <name>substrate</name>
    </ligand>
</feature>
<dbReference type="RefSeq" id="WP_117324036.1">
    <property type="nucleotide sequence ID" value="NZ_QVTD01000016.1"/>
</dbReference>
<dbReference type="Proteomes" id="UP000262939">
    <property type="component" value="Unassembled WGS sequence"/>
</dbReference>
<dbReference type="InterPro" id="IPR005474">
    <property type="entry name" value="Transketolase_N"/>
</dbReference>
<feature type="binding site" evidence="14">
    <location>
        <position position="157"/>
    </location>
    <ligand>
        <name>Mg(2+)</name>
        <dbReference type="ChEBI" id="CHEBI:18420"/>
    </ligand>
</feature>
<dbReference type="PROSITE" id="PS00801">
    <property type="entry name" value="TRANSKETOLASE_1"/>
    <property type="match status" value="1"/>
</dbReference>
<feature type="binding site" evidence="13">
    <location>
        <position position="263"/>
    </location>
    <ligand>
        <name>thiamine diphosphate</name>
        <dbReference type="ChEBI" id="CHEBI:58937"/>
    </ligand>
</feature>
<keyword evidence="16" id="KW-0106">Calcium</keyword>
<evidence type="ECO:0000256" key="5">
    <source>
        <dbReference type="ARBA" id="ARBA00022679"/>
    </source>
</evidence>
<comment type="function">
    <text evidence="16">Catalyzes the transfer of a two-carbon ketol group from a ketose donor to an aldose acceptor, via a covalent intermediate with the cofactor thiamine pyrophosphate.</text>
</comment>
<dbReference type="SUPFAM" id="SSF52518">
    <property type="entry name" value="Thiamin diphosphate-binding fold (THDP-binding)"/>
    <property type="match status" value="2"/>
</dbReference>
<evidence type="ECO:0000313" key="19">
    <source>
        <dbReference type="Proteomes" id="UP000262939"/>
    </source>
</evidence>
<protein>
    <recommendedName>
        <fullName evidence="4 10">Transketolase</fullName>
        <ecNumber evidence="3 10">2.2.1.1</ecNumber>
    </recommendedName>
</protein>
<dbReference type="FunFam" id="3.40.50.970:FF:000003">
    <property type="entry name" value="Transketolase"/>
    <property type="match status" value="1"/>
</dbReference>
<dbReference type="AlphaFoldDB" id="A0A372L877"/>
<dbReference type="PANTHER" id="PTHR43522:SF2">
    <property type="entry name" value="TRANSKETOLASE 1-RELATED"/>
    <property type="match status" value="1"/>
</dbReference>
<evidence type="ECO:0000256" key="16">
    <source>
        <dbReference type="RuleBase" id="RU004996"/>
    </source>
</evidence>
<evidence type="ECO:0000256" key="13">
    <source>
        <dbReference type="PIRSR" id="PIRSR605478-3"/>
    </source>
</evidence>
<evidence type="ECO:0000256" key="8">
    <source>
        <dbReference type="ARBA" id="ARBA00023052"/>
    </source>
</evidence>
<evidence type="ECO:0000256" key="15">
    <source>
        <dbReference type="PIRSR" id="PIRSR605478-5"/>
    </source>
</evidence>
<organism evidence="18 19">
    <name type="scientific">Peribacillus glennii</name>
    <dbReference type="NCBI Taxonomy" id="2303991"/>
    <lineage>
        <taxon>Bacteria</taxon>
        <taxon>Bacillati</taxon>
        <taxon>Bacillota</taxon>
        <taxon>Bacilli</taxon>
        <taxon>Bacillales</taxon>
        <taxon>Bacillaceae</taxon>
        <taxon>Peribacillus</taxon>
    </lineage>
</organism>
<comment type="similarity">
    <text evidence="1 16">Belongs to the transketolase family.</text>
</comment>
<evidence type="ECO:0000256" key="1">
    <source>
        <dbReference type="ARBA" id="ARBA00007131"/>
    </source>
</evidence>
<dbReference type="InterPro" id="IPR029061">
    <property type="entry name" value="THDP-binding"/>
</dbReference>
<dbReference type="InterPro" id="IPR009014">
    <property type="entry name" value="Transketo_C/PFOR_II"/>
</dbReference>
<evidence type="ECO:0000256" key="9">
    <source>
        <dbReference type="ARBA" id="ARBA00049473"/>
    </source>
</evidence>
<feature type="binding site" evidence="12">
    <location>
        <position position="462"/>
    </location>
    <ligand>
        <name>substrate</name>
    </ligand>
</feature>
<feature type="site" description="Important for catalytic activity" evidence="15">
    <location>
        <position position="28"/>
    </location>
</feature>
<evidence type="ECO:0000256" key="2">
    <source>
        <dbReference type="ARBA" id="ARBA00011738"/>
    </source>
</evidence>
<accession>A0A372L877</accession>
<dbReference type="GO" id="GO:0005829">
    <property type="term" value="C:cytosol"/>
    <property type="evidence" value="ECO:0007669"/>
    <property type="project" value="TreeGrafter"/>
</dbReference>
<keyword evidence="5 16" id="KW-0808">Transferase</keyword>
<proteinExistence type="inferred from homology"/>
<dbReference type="GO" id="GO:0006098">
    <property type="term" value="P:pentose-phosphate shunt"/>
    <property type="evidence" value="ECO:0007669"/>
    <property type="project" value="TreeGrafter"/>
</dbReference>
<feature type="domain" description="Transketolase-like pyrimidine-binding" evidence="17">
    <location>
        <begin position="355"/>
        <end position="526"/>
    </location>
</feature>
<feature type="binding site" evidence="12">
    <location>
        <position position="470"/>
    </location>
    <ligand>
        <name>substrate</name>
    </ligand>
</feature>
<dbReference type="EC" id="2.2.1.1" evidence="3 10"/>
<dbReference type="InterPro" id="IPR020826">
    <property type="entry name" value="Transketolase_BS"/>
</dbReference>
<feature type="binding site" evidence="13">
    <location>
        <position position="187"/>
    </location>
    <ligand>
        <name>thiamine diphosphate</name>
        <dbReference type="ChEBI" id="CHEBI:58937"/>
    </ligand>
</feature>
<comment type="caution">
    <text evidence="18">The sequence shown here is derived from an EMBL/GenBank/DDBJ whole genome shotgun (WGS) entry which is preliminary data.</text>
</comment>
<dbReference type="Pfam" id="PF22613">
    <property type="entry name" value="Transketolase_C_1"/>
    <property type="match status" value="1"/>
</dbReference>
<feature type="binding site" evidence="12">
    <location>
        <position position="28"/>
    </location>
    <ligand>
        <name>substrate</name>
    </ligand>
</feature>
<evidence type="ECO:0000259" key="17">
    <source>
        <dbReference type="SMART" id="SM00861"/>
    </source>
</evidence>
<keyword evidence="8 13" id="KW-0786">Thiamine pyrophosphate</keyword>
<dbReference type="InterPro" id="IPR049557">
    <property type="entry name" value="Transketolase_CS"/>
</dbReference>
<dbReference type="OrthoDB" id="8732661at2"/>
<evidence type="ECO:0000256" key="10">
    <source>
        <dbReference type="NCBIfam" id="TIGR00232"/>
    </source>
</evidence>
<dbReference type="CDD" id="cd02012">
    <property type="entry name" value="TPP_TK"/>
    <property type="match status" value="1"/>
</dbReference>
<evidence type="ECO:0000256" key="14">
    <source>
        <dbReference type="PIRSR" id="PIRSR605478-4"/>
    </source>
</evidence>
<keyword evidence="19" id="KW-1185">Reference proteome</keyword>
<dbReference type="CDD" id="cd07033">
    <property type="entry name" value="TPP_PYR_DXS_TK_like"/>
    <property type="match status" value="1"/>
</dbReference>
<dbReference type="InterPro" id="IPR005475">
    <property type="entry name" value="Transketolase-like_Pyr-bd"/>
</dbReference>
<feature type="binding site" evidence="14">
    <location>
        <position position="187"/>
    </location>
    <ligand>
        <name>Mg(2+)</name>
        <dbReference type="ChEBI" id="CHEBI:18420"/>
    </ligand>
</feature>
<dbReference type="EMBL" id="QVTD01000016">
    <property type="protein sequence ID" value="RFU61232.1"/>
    <property type="molecule type" value="Genomic_DNA"/>
</dbReference>
<comment type="subunit">
    <text evidence="2 16">Homodimer.</text>
</comment>
<feature type="active site" description="Proton donor" evidence="11">
    <location>
        <position position="412"/>
    </location>
</feature>
<feature type="binding site" evidence="12">
    <location>
        <position position="521"/>
    </location>
    <ligand>
        <name>substrate</name>
    </ligand>
</feature>
<dbReference type="Gene3D" id="3.40.50.970">
    <property type="match status" value="2"/>
</dbReference>
<evidence type="ECO:0000256" key="12">
    <source>
        <dbReference type="PIRSR" id="PIRSR605478-2"/>
    </source>
</evidence>
<sequence length="668" mass="72704">MLDKIDELSISTIRTLSIDAIEKAKSGHPGMPMGAAPMAYSLWTQFMNHNPRNPQWFNRDRFVLSAGHGSMLLYSLLHLSGYDLSMDDIKNFRQWGSKTPGHPEFGHTAGVDATTGPLGQGIAMAVGMAMAERHLASTYNRDSFNVVDHYTYSICGDGDLMEGVSAEAASLAAHLKLGRLVVLYDSNDISLDGDLDKSFSESVENRFKAYGWQYIRVNDGNDMQEISNAIKEAKSDEAHPTLIEVKTVIGYGSPNRSGTSSVHGAPLGEDELKLTKEAYKWTFERDFHVPDEVYKHFEEACVEAGMSKEDAWNNLFDEYKKSYPELSAQLESAMKGELPVGWDKDIPVYEEGKSLASRASSGEVLNAIAKNLPSFIGGSADLAGSNNTMIKGQADYMPGEYEGRNIWFGVREFAMGAALNGMALHGGIKVFGGTFFVFSDYLRPAIRLAALMGLPVTYVFTHDSIAVGEDGPTHEPIEQLPALRAMPKLGVVRPADGNEVAAAWKLALESKNQPTALVLTRQNLPTLPSTAEWAYEGVSKGAYIVSPAGKEQADALLLASGSEVNLAVDAQKALASEGIDVAVVSMPSWDRFEAQTKEYKQSVINPSVKKRLAIEMAAPLGWDRYTGDEGEILAINHFGASAPGGKIMQEFGFTVDNVVSRVKAMLQN</sequence>
<name>A0A372L877_9BACI</name>
<feature type="site" description="Important for catalytic activity" evidence="15">
    <location>
        <position position="263"/>
    </location>
</feature>
<feature type="binding site" evidence="13">
    <location>
        <position position="438"/>
    </location>
    <ligand>
        <name>thiamine diphosphate</name>
        <dbReference type="ChEBI" id="CHEBI:58937"/>
    </ligand>
</feature>
<dbReference type="GO" id="GO:0046872">
    <property type="term" value="F:metal ion binding"/>
    <property type="evidence" value="ECO:0007669"/>
    <property type="project" value="UniProtKB-KW"/>
</dbReference>
<dbReference type="PROSITE" id="PS00802">
    <property type="entry name" value="TRANSKETOLASE_2"/>
    <property type="match status" value="1"/>
</dbReference>
<evidence type="ECO:0000256" key="11">
    <source>
        <dbReference type="PIRSR" id="PIRSR605478-1"/>
    </source>
</evidence>
<dbReference type="NCBIfam" id="TIGR00232">
    <property type="entry name" value="tktlase_bact"/>
    <property type="match status" value="1"/>
</dbReference>
<comment type="cofactor">
    <cofactor evidence="16">
        <name>Mg(2+)</name>
        <dbReference type="ChEBI" id="CHEBI:18420"/>
    </cofactor>
    <cofactor evidence="16">
        <name>Ca(2+)</name>
        <dbReference type="ChEBI" id="CHEBI:29108"/>
    </cofactor>
    <cofactor evidence="16">
        <name>Mn(2+)</name>
        <dbReference type="ChEBI" id="CHEBI:29035"/>
    </cofactor>
    <cofactor evidence="16">
        <name>Co(2+)</name>
        <dbReference type="ChEBI" id="CHEBI:48828"/>
    </cofactor>
    <text evidence="16">Binds 1 Mg(2+) ion per subunit. Can also utilize other divalent metal cations, such as Ca(2+), Mn(2+) and Co(2+).</text>
</comment>
<dbReference type="SMART" id="SM00861">
    <property type="entry name" value="Transket_pyr"/>
    <property type="match status" value="1"/>
</dbReference>
<dbReference type="Gene3D" id="3.40.50.920">
    <property type="match status" value="1"/>
</dbReference>
<dbReference type="FunFam" id="3.40.50.920:FF:000003">
    <property type="entry name" value="Transketolase"/>
    <property type="match status" value="1"/>
</dbReference>
<evidence type="ECO:0000256" key="3">
    <source>
        <dbReference type="ARBA" id="ARBA00013152"/>
    </source>
</evidence>
<evidence type="ECO:0000256" key="4">
    <source>
        <dbReference type="ARBA" id="ARBA00016662"/>
    </source>
</evidence>
<feature type="binding site" evidence="13">
    <location>
        <begin position="116"/>
        <end position="118"/>
    </location>
    <ligand>
        <name>thiamine diphosphate</name>
        <dbReference type="ChEBI" id="CHEBI:58937"/>
    </ligand>
</feature>
<feature type="binding site" evidence="13">
    <location>
        <position position="68"/>
    </location>
    <ligand>
        <name>thiamine diphosphate</name>
        <dbReference type="ChEBI" id="CHEBI:58937"/>
    </ligand>
</feature>
<reference evidence="18 19" key="1">
    <citation type="submission" date="2018-08" db="EMBL/GenBank/DDBJ databases">
        <title>Bacillus chawlae sp. nov., Bacillus glennii sp. nov., and Bacillus saganii sp. nov. Isolated from the Vehicle Assembly Building at Kennedy Space Center where the Viking Spacecraft were Assembled.</title>
        <authorList>
            <person name="Seuylemezian A."/>
            <person name="Vaishampayan P."/>
        </authorList>
    </citation>
    <scope>NUCLEOTIDE SEQUENCE [LARGE SCALE GENOMIC DNA]</scope>
    <source>
        <strain evidence="18 19">V44-8</strain>
    </source>
</reference>
<evidence type="ECO:0000256" key="6">
    <source>
        <dbReference type="ARBA" id="ARBA00022723"/>
    </source>
</evidence>
<evidence type="ECO:0000256" key="7">
    <source>
        <dbReference type="ARBA" id="ARBA00022842"/>
    </source>
</evidence>
<dbReference type="InterPro" id="IPR005478">
    <property type="entry name" value="Transketolase_bac-like"/>
</dbReference>
<dbReference type="PANTHER" id="PTHR43522">
    <property type="entry name" value="TRANSKETOLASE"/>
    <property type="match status" value="1"/>
</dbReference>
<dbReference type="InterPro" id="IPR033247">
    <property type="entry name" value="Transketolase_fam"/>
</dbReference>
<dbReference type="Pfam" id="PF00456">
    <property type="entry name" value="Transketolase_N"/>
    <property type="match status" value="1"/>
</dbReference>
<comment type="catalytic activity">
    <reaction evidence="9 16">
        <text>D-sedoheptulose 7-phosphate + D-glyceraldehyde 3-phosphate = aldehydo-D-ribose 5-phosphate + D-xylulose 5-phosphate</text>
        <dbReference type="Rhea" id="RHEA:10508"/>
        <dbReference type="ChEBI" id="CHEBI:57483"/>
        <dbReference type="ChEBI" id="CHEBI:57737"/>
        <dbReference type="ChEBI" id="CHEBI:58273"/>
        <dbReference type="ChEBI" id="CHEBI:59776"/>
        <dbReference type="EC" id="2.2.1.1"/>
    </reaction>
</comment>
<comment type="cofactor">
    <cofactor evidence="14">
        <name>Mg(2+)</name>
        <dbReference type="ChEBI" id="CHEBI:18420"/>
    </cofactor>
    <text evidence="14">Binds 1 Mg(2+) ion per subunit. Can also utilize other divalent metal cations, such as Ca(2+), Mn(2+) and Co(2+).</text>
</comment>
<feature type="binding site" evidence="12">
    <location>
        <position position="263"/>
    </location>
    <ligand>
        <name>substrate</name>
    </ligand>
</feature>
<keyword evidence="6 14" id="KW-0479">Metal-binding</keyword>
<feature type="binding site" evidence="14">
    <location>
        <position position="189"/>
    </location>
    <ligand>
        <name>Mg(2+)</name>
        <dbReference type="ChEBI" id="CHEBI:18420"/>
    </ligand>
</feature>
<dbReference type="Pfam" id="PF02779">
    <property type="entry name" value="Transket_pyr"/>
    <property type="match status" value="1"/>
</dbReference>
<feature type="binding site" evidence="12">
    <location>
        <position position="474"/>
    </location>
    <ligand>
        <name>substrate</name>
    </ligand>
</feature>
<feature type="binding site" evidence="12">
    <location>
        <position position="385"/>
    </location>
    <ligand>
        <name>substrate</name>
    </ligand>
</feature>